<dbReference type="PANTHER" id="PTHR43798:SF33">
    <property type="entry name" value="HYDROLASE, PUTATIVE (AFU_ORTHOLOGUE AFUA_2G14860)-RELATED"/>
    <property type="match status" value="1"/>
</dbReference>
<dbReference type="EMBL" id="ASHL01000001">
    <property type="protein sequence ID" value="EPD14307.1"/>
    <property type="molecule type" value="Genomic_DNA"/>
</dbReference>
<keyword evidence="2" id="KW-0378">Hydrolase</keyword>
<comment type="caution">
    <text evidence="2">The sequence shown here is derived from an EMBL/GenBank/DDBJ whole genome shotgun (WGS) entry which is preliminary data.</text>
</comment>
<dbReference type="PANTHER" id="PTHR43798">
    <property type="entry name" value="MONOACYLGLYCEROL LIPASE"/>
    <property type="match status" value="1"/>
</dbReference>
<keyword evidence="3" id="KW-1185">Reference proteome</keyword>
<dbReference type="InterPro" id="IPR050266">
    <property type="entry name" value="AB_hydrolase_sf"/>
</dbReference>
<feature type="domain" description="AB hydrolase-1" evidence="1">
    <location>
        <begin position="28"/>
        <end position="258"/>
    </location>
</feature>
<dbReference type="AlphaFoldDB" id="A0AB33Z577"/>
<dbReference type="Gene3D" id="3.40.50.1820">
    <property type="entry name" value="alpha/beta hydrolase"/>
    <property type="match status" value="1"/>
</dbReference>
<dbReference type="RefSeq" id="WP_015005325.1">
    <property type="nucleotide sequence ID" value="NZ_KE646805.1"/>
</dbReference>
<dbReference type="Pfam" id="PF00561">
    <property type="entry name" value="Abhydrolase_1"/>
    <property type="match status" value="1"/>
</dbReference>
<dbReference type="PRINTS" id="PR00111">
    <property type="entry name" value="ABHYDROLASE"/>
</dbReference>
<dbReference type="Proteomes" id="UP000015462">
    <property type="component" value="Unassembled WGS sequence"/>
</dbReference>
<gene>
    <name evidence="2" type="ORF">L196_02380</name>
</gene>
<accession>A0AB33Z577</accession>
<organism evidence="2 3">
    <name type="scientific">Cycloclasticus pugetii</name>
    <dbReference type="NCBI Taxonomy" id="34068"/>
    <lineage>
        <taxon>Bacteria</taxon>
        <taxon>Pseudomonadati</taxon>
        <taxon>Pseudomonadota</taxon>
        <taxon>Gammaproteobacteria</taxon>
        <taxon>Thiotrichales</taxon>
        <taxon>Piscirickettsiaceae</taxon>
        <taxon>Cycloclasticus</taxon>
    </lineage>
</organism>
<dbReference type="GO" id="GO:0016020">
    <property type="term" value="C:membrane"/>
    <property type="evidence" value="ECO:0007669"/>
    <property type="project" value="TreeGrafter"/>
</dbReference>
<dbReference type="InterPro" id="IPR029058">
    <property type="entry name" value="AB_hydrolase_fold"/>
</dbReference>
<evidence type="ECO:0000259" key="1">
    <source>
        <dbReference type="Pfam" id="PF00561"/>
    </source>
</evidence>
<dbReference type="GO" id="GO:0016787">
    <property type="term" value="F:hydrolase activity"/>
    <property type="evidence" value="ECO:0007669"/>
    <property type="project" value="UniProtKB-KW"/>
</dbReference>
<evidence type="ECO:0000313" key="2">
    <source>
        <dbReference type="EMBL" id="EPD14307.1"/>
    </source>
</evidence>
<protein>
    <submittedName>
        <fullName evidence="2">Alpha/beta fold family hydrolase</fullName>
    </submittedName>
</protein>
<proteinExistence type="predicted"/>
<name>A0AB33Z577_9GAMM</name>
<dbReference type="InterPro" id="IPR000073">
    <property type="entry name" value="AB_hydrolase_1"/>
</dbReference>
<dbReference type="SUPFAM" id="SSF53474">
    <property type="entry name" value="alpha/beta-Hydrolases"/>
    <property type="match status" value="1"/>
</dbReference>
<sequence>MSSNPEIANSIQTGAFKTNYHDEGEGYPVFMIHGSGPGVTAWANWRLVIPVLAEHYRVIAPDMAGFGFTERLENYEYTMDNWVQHAVDLMDALGIEKAHLVGNSFGGGLAIALAIKHPERVNRLVLMGAAGVEFELTAGLDEVWGYEPSVANMRKMMDLFAYDRSLVTDELAELRYKATIQPGFQESFSKMFPAPRQRWVDALASDPEDIKKIQHETLMVHGREDVVVPPITSKTFFELLPNSQLHMFGKCGHWTQIEQNARFNKLVLDFFTEADQ</sequence>
<evidence type="ECO:0000313" key="3">
    <source>
        <dbReference type="Proteomes" id="UP000015462"/>
    </source>
</evidence>
<reference evidence="2 3" key="1">
    <citation type="journal article" date="2013" name="Genome Announc.">
        <title>Genome Sequence of the Pyrene- and Fluoranthene-Degrading Bacterium Cycloclasticus sp. Strain PY97M.</title>
        <authorList>
            <person name="Cui Z."/>
            <person name="Xu G."/>
            <person name="Li Q."/>
            <person name="Gao W."/>
            <person name="Zheng L."/>
        </authorList>
    </citation>
    <scope>NUCLEOTIDE SEQUENCE [LARGE SCALE GENOMIC DNA]</scope>
    <source>
        <strain evidence="2 3">PY97M</strain>
    </source>
</reference>